<proteinExistence type="predicted"/>
<dbReference type="NCBIfam" id="NF042934">
    <property type="entry name" value="cis_reg_atten"/>
    <property type="match status" value="1"/>
</dbReference>
<evidence type="ECO:0000313" key="1">
    <source>
        <dbReference type="EMBL" id="NYI86057.1"/>
    </source>
</evidence>
<evidence type="ECO:0000313" key="2">
    <source>
        <dbReference type="Proteomes" id="UP000587002"/>
    </source>
</evidence>
<name>A0A853ATT2_9PSEU</name>
<keyword evidence="2" id="KW-1185">Reference proteome</keyword>
<organism evidence="1 2">
    <name type="scientific">Saccharopolyspora hordei</name>
    <dbReference type="NCBI Taxonomy" id="1838"/>
    <lineage>
        <taxon>Bacteria</taxon>
        <taxon>Bacillati</taxon>
        <taxon>Actinomycetota</taxon>
        <taxon>Actinomycetes</taxon>
        <taxon>Pseudonocardiales</taxon>
        <taxon>Pseudonocardiaceae</taxon>
        <taxon>Saccharopolyspora</taxon>
    </lineage>
</organism>
<gene>
    <name evidence="1" type="ORF">HNR68_004687</name>
</gene>
<dbReference type="RefSeq" id="WP_343050353.1">
    <property type="nucleotide sequence ID" value="NZ_BAABFH010000001.1"/>
</dbReference>
<dbReference type="AlphaFoldDB" id="A0A853ATT2"/>
<dbReference type="InterPro" id="IPR049979">
    <property type="entry name" value="Cys_resp_CS_actino"/>
</dbReference>
<protein>
    <submittedName>
        <fullName evidence="1">Uncharacterized protein</fullName>
    </submittedName>
</protein>
<sequence length="30" mass="3366">MRATSSTLLLVARRYVDLRRVSSALCRATV</sequence>
<accession>A0A853ATT2</accession>
<dbReference type="EMBL" id="JACCFJ010000001">
    <property type="protein sequence ID" value="NYI86057.1"/>
    <property type="molecule type" value="Genomic_DNA"/>
</dbReference>
<dbReference type="Proteomes" id="UP000587002">
    <property type="component" value="Unassembled WGS sequence"/>
</dbReference>
<comment type="caution">
    <text evidence="1">The sequence shown here is derived from an EMBL/GenBank/DDBJ whole genome shotgun (WGS) entry which is preliminary data.</text>
</comment>
<reference evidence="1 2" key="1">
    <citation type="submission" date="2020-07" db="EMBL/GenBank/DDBJ databases">
        <title>Sequencing the genomes of 1000 actinobacteria strains.</title>
        <authorList>
            <person name="Klenk H.-P."/>
        </authorList>
    </citation>
    <scope>NUCLEOTIDE SEQUENCE [LARGE SCALE GENOMIC DNA]</scope>
    <source>
        <strain evidence="1 2">DSM 44065</strain>
    </source>
</reference>